<protein>
    <recommendedName>
        <fullName evidence="2">XRE family transcriptional regulator</fullName>
    </recommendedName>
</protein>
<dbReference type="RefSeq" id="WP_339098252.1">
    <property type="nucleotide sequence ID" value="NZ_CP149785.1"/>
</dbReference>
<keyword evidence="1" id="KW-0614">Plasmid</keyword>
<gene>
    <name evidence="1" type="ORF">WDJ50_18475</name>
</gene>
<dbReference type="AlphaFoldDB" id="A0AAU6Q8W6"/>
<sequence>MANYGLAIQERREFVGYRTQSDLARAVHGLSDRGSLPEDLQTFSQQWLANLEGDRTGETIGSARPRMIRALAYMLKWSAAEFYEAVGVSIGAVPHYDDPAQARQKRDTSAGSNGWHAPEAPVVIPGALIQAAEEYGGAPELAALREPRWQHYLAKLHYRSRPTTPADWLTVFVALKDRFDPPQVKSGPFNS</sequence>
<evidence type="ECO:0000313" key="1">
    <source>
        <dbReference type="EMBL" id="WYF46750.1"/>
    </source>
</evidence>
<reference evidence="1" key="1">
    <citation type="submission" date="2024-03" db="EMBL/GenBank/DDBJ databases">
        <title>Deinococcus weizhi sp. nov., isolated from human skin.</title>
        <authorList>
            <person name="Wei Z."/>
            <person name="Tian F."/>
            <person name="Yang C."/>
            <person name="Xin L.T."/>
            <person name="Wen Z.J."/>
            <person name="Lan K.C."/>
            <person name="Yu L."/>
            <person name="Zhe W."/>
            <person name="Dan F.D."/>
            <person name="Jun W."/>
            <person name="Rui Z."/>
            <person name="Yong X.J."/>
            <person name="Ting Y."/>
            <person name="Wei X."/>
            <person name="Xu Z.G."/>
            <person name="Xin Z."/>
            <person name="Dong F.G."/>
            <person name="Ni X.M."/>
            <person name="Zheng M.G."/>
            <person name="Chun Y."/>
            <person name="Qian W.X."/>
        </authorList>
    </citation>
    <scope>NUCLEOTIDE SEQUENCE</scope>
    <source>
        <strain evidence="1">VB142</strain>
        <plasmid evidence="1">p2</plasmid>
    </source>
</reference>
<name>A0AAU6Q8W6_9DEIO</name>
<dbReference type="EMBL" id="CP149785">
    <property type="protein sequence ID" value="WYF46750.1"/>
    <property type="molecule type" value="Genomic_DNA"/>
</dbReference>
<accession>A0AAU6Q8W6</accession>
<geneLocation type="plasmid" evidence="1">
    <name>p2</name>
</geneLocation>
<proteinExistence type="predicted"/>
<evidence type="ECO:0008006" key="2">
    <source>
        <dbReference type="Google" id="ProtNLM"/>
    </source>
</evidence>
<organism evidence="1">
    <name type="scientific">Deinococcus sp. VB142</name>
    <dbReference type="NCBI Taxonomy" id="3112952"/>
    <lineage>
        <taxon>Bacteria</taxon>
        <taxon>Thermotogati</taxon>
        <taxon>Deinococcota</taxon>
        <taxon>Deinococci</taxon>
        <taxon>Deinococcales</taxon>
        <taxon>Deinococcaceae</taxon>
        <taxon>Deinococcus</taxon>
    </lineage>
</organism>